<dbReference type="Proteomes" id="UP001168972">
    <property type="component" value="Unassembled WGS sequence"/>
</dbReference>
<feature type="transmembrane region" description="Helical" evidence="10">
    <location>
        <begin position="318"/>
        <end position="338"/>
    </location>
</feature>
<evidence type="ECO:0000256" key="4">
    <source>
        <dbReference type="ARBA" id="ARBA00022692"/>
    </source>
</evidence>
<evidence type="ECO:0000256" key="2">
    <source>
        <dbReference type="ARBA" id="ARBA00022475"/>
    </source>
</evidence>
<keyword evidence="5 10" id="KW-0552">Olfaction</keyword>
<name>A0AA39FF86_MICHY</name>
<dbReference type="GO" id="GO:0005549">
    <property type="term" value="F:odorant binding"/>
    <property type="evidence" value="ECO:0007669"/>
    <property type="project" value="InterPro"/>
</dbReference>
<feature type="transmembrane region" description="Helical" evidence="10">
    <location>
        <begin position="287"/>
        <end position="306"/>
    </location>
</feature>
<gene>
    <name evidence="11" type="ORF">PV327_002273</name>
</gene>
<sequence>MDVLESPSTKQKLTNSINESSGSLSALKQTRWIFSLLGVWSMMTKNTTLFERRLYLLIQIISQVSINFIIGPAFFHLYYCKMNIKMKIALLGPVGFAVACYTKYLTIIYRRREIYWCIKQMETDWNHIRNAQDNEIMTQNMEMGKKVTILCATFMYTGGISHQIMVPFLPGSIISILDNSTKRMLVYPIYDSIFDTQMTPIYEILYSSHIFTGVILCTISTGACHLSILFITHISGQNDIMIWKLENLINNNDREEKNVNKRIAEIIRHHHAIIKFATNVEKSLREICLLAIIEALFIICTAQYYSMTAWKNNETFGTIIYLTLVEAFIINCFIFCHVGELSKRQFHKVGEAAYMTEWNRLSLKNARAMFLIIAATQNPPKMTAGGLMELSYNGFLSVLKTTAAYFNIMRMVEF</sequence>
<evidence type="ECO:0000256" key="5">
    <source>
        <dbReference type="ARBA" id="ARBA00022725"/>
    </source>
</evidence>
<comment type="caution">
    <text evidence="10">Lacks conserved residue(s) required for the propagation of feature annotation.</text>
</comment>
<evidence type="ECO:0000256" key="10">
    <source>
        <dbReference type="RuleBase" id="RU351113"/>
    </source>
</evidence>
<comment type="similarity">
    <text evidence="10">Belongs to the insect chemoreceptor superfamily. Heteromeric odorant receptor channel (TC 1.A.69) family.</text>
</comment>
<keyword evidence="6 10" id="KW-1133">Transmembrane helix</keyword>
<dbReference type="PANTHER" id="PTHR21137:SF35">
    <property type="entry name" value="ODORANT RECEPTOR 19A-RELATED"/>
    <property type="match status" value="1"/>
</dbReference>
<proteinExistence type="inferred from homology"/>
<evidence type="ECO:0000256" key="3">
    <source>
        <dbReference type="ARBA" id="ARBA00022606"/>
    </source>
</evidence>
<keyword evidence="3 10" id="KW-0716">Sensory transduction</keyword>
<dbReference type="GO" id="GO:0007165">
    <property type="term" value="P:signal transduction"/>
    <property type="evidence" value="ECO:0007669"/>
    <property type="project" value="UniProtKB-KW"/>
</dbReference>
<dbReference type="EMBL" id="JAQQBR010001831">
    <property type="protein sequence ID" value="KAK0168480.1"/>
    <property type="molecule type" value="Genomic_DNA"/>
</dbReference>
<dbReference type="GO" id="GO:0004984">
    <property type="term" value="F:olfactory receptor activity"/>
    <property type="evidence" value="ECO:0007669"/>
    <property type="project" value="InterPro"/>
</dbReference>
<evidence type="ECO:0000313" key="12">
    <source>
        <dbReference type="Proteomes" id="UP001168972"/>
    </source>
</evidence>
<comment type="subcellular location">
    <subcellularLocation>
        <location evidence="1 10">Cell membrane</location>
        <topology evidence="1 10">Multi-pass membrane protein</topology>
    </subcellularLocation>
</comment>
<keyword evidence="7 10" id="KW-0472">Membrane</keyword>
<keyword evidence="12" id="KW-1185">Reference proteome</keyword>
<feature type="transmembrane region" description="Helical" evidence="10">
    <location>
        <begin position="90"/>
        <end position="109"/>
    </location>
</feature>
<keyword evidence="4 10" id="KW-0812">Transmembrane</keyword>
<feature type="transmembrane region" description="Helical" evidence="10">
    <location>
        <begin position="54"/>
        <end position="78"/>
    </location>
</feature>
<evidence type="ECO:0000256" key="8">
    <source>
        <dbReference type="ARBA" id="ARBA00023170"/>
    </source>
</evidence>
<dbReference type="InterPro" id="IPR004117">
    <property type="entry name" value="7tm6_olfct_rcpt"/>
</dbReference>
<evidence type="ECO:0000256" key="9">
    <source>
        <dbReference type="ARBA" id="ARBA00023224"/>
    </source>
</evidence>
<dbReference type="GO" id="GO:0005886">
    <property type="term" value="C:plasma membrane"/>
    <property type="evidence" value="ECO:0007669"/>
    <property type="project" value="UniProtKB-SubCell"/>
</dbReference>
<reference evidence="11" key="1">
    <citation type="journal article" date="2023" name="bioRxiv">
        <title>Scaffold-level genome assemblies of two parasitoid biocontrol wasps reveal the parthenogenesis mechanism and an associated novel virus.</title>
        <authorList>
            <person name="Inwood S."/>
            <person name="Skelly J."/>
            <person name="Guhlin J."/>
            <person name="Harrop T."/>
            <person name="Goldson S."/>
            <person name="Dearden P."/>
        </authorList>
    </citation>
    <scope>NUCLEOTIDE SEQUENCE</scope>
    <source>
        <strain evidence="11">Lincoln</strain>
        <tissue evidence="11">Whole body</tissue>
    </source>
</reference>
<protein>
    <recommendedName>
        <fullName evidence="10">Odorant receptor</fullName>
    </recommendedName>
</protein>
<comment type="caution">
    <text evidence="11">The sequence shown here is derived from an EMBL/GenBank/DDBJ whole genome shotgun (WGS) entry which is preliminary data.</text>
</comment>
<dbReference type="PANTHER" id="PTHR21137">
    <property type="entry name" value="ODORANT RECEPTOR"/>
    <property type="match status" value="1"/>
</dbReference>
<dbReference type="Pfam" id="PF02949">
    <property type="entry name" value="7tm_6"/>
    <property type="match status" value="1"/>
</dbReference>
<evidence type="ECO:0000256" key="7">
    <source>
        <dbReference type="ARBA" id="ARBA00023136"/>
    </source>
</evidence>
<keyword evidence="8 10" id="KW-0675">Receptor</keyword>
<accession>A0AA39FF86</accession>
<evidence type="ECO:0000256" key="1">
    <source>
        <dbReference type="ARBA" id="ARBA00004651"/>
    </source>
</evidence>
<keyword evidence="9 10" id="KW-0807">Transducer</keyword>
<dbReference type="AlphaFoldDB" id="A0AA39FF86"/>
<feature type="transmembrane region" description="Helical" evidence="10">
    <location>
        <begin position="147"/>
        <end position="169"/>
    </location>
</feature>
<evidence type="ECO:0000256" key="6">
    <source>
        <dbReference type="ARBA" id="ARBA00022989"/>
    </source>
</evidence>
<organism evidence="11 12">
    <name type="scientific">Microctonus hyperodae</name>
    <name type="common">Parasitoid wasp</name>
    <dbReference type="NCBI Taxonomy" id="165561"/>
    <lineage>
        <taxon>Eukaryota</taxon>
        <taxon>Metazoa</taxon>
        <taxon>Ecdysozoa</taxon>
        <taxon>Arthropoda</taxon>
        <taxon>Hexapoda</taxon>
        <taxon>Insecta</taxon>
        <taxon>Pterygota</taxon>
        <taxon>Neoptera</taxon>
        <taxon>Endopterygota</taxon>
        <taxon>Hymenoptera</taxon>
        <taxon>Apocrita</taxon>
        <taxon>Ichneumonoidea</taxon>
        <taxon>Braconidae</taxon>
        <taxon>Euphorinae</taxon>
        <taxon>Microctonus</taxon>
    </lineage>
</organism>
<evidence type="ECO:0000313" key="11">
    <source>
        <dbReference type="EMBL" id="KAK0168480.1"/>
    </source>
</evidence>
<feature type="transmembrane region" description="Helical" evidence="10">
    <location>
        <begin position="210"/>
        <end position="231"/>
    </location>
</feature>
<keyword evidence="2" id="KW-1003">Cell membrane</keyword>
<reference evidence="11" key="2">
    <citation type="submission" date="2023-03" db="EMBL/GenBank/DDBJ databases">
        <authorList>
            <person name="Inwood S.N."/>
            <person name="Skelly J.G."/>
            <person name="Guhlin J."/>
            <person name="Harrop T.W.R."/>
            <person name="Goldson S.G."/>
            <person name="Dearden P.K."/>
        </authorList>
    </citation>
    <scope>NUCLEOTIDE SEQUENCE</scope>
    <source>
        <strain evidence="11">Lincoln</strain>
        <tissue evidence="11">Whole body</tissue>
    </source>
</reference>